<protein>
    <submittedName>
        <fullName evidence="1">DUF2589 domain-containing protein</fullName>
    </submittedName>
</protein>
<organism evidence="1 2">
    <name type="scientific">Bacteroides uniformis</name>
    <dbReference type="NCBI Taxonomy" id="820"/>
    <lineage>
        <taxon>Bacteria</taxon>
        <taxon>Pseudomonadati</taxon>
        <taxon>Bacteroidota</taxon>
        <taxon>Bacteroidia</taxon>
        <taxon>Bacteroidales</taxon>
        <taxon>Bacteroidaceae</taxon>
        <taxon>Bacteroides</taxon>
    </lineage>
</organism>
<evidence type="ECO:0000313" key="2">
    <source>
        <dbReference type="Proteomes" id="UP001213309"/>
    </source>
</evidence>
<comment type="caution">
    <text evidence="1">The sequence shown here is derived from an EMBL/GenBank/DDBJ whole genome shotgun (WGS) entry which is preliminary data.</text>
</comment>
<name>A0AAW6GX82_BACUN</name>
<gene>
    <name evidence="1" type="ORF">POZ24_18985</name>
</gene>
<proteinExistence type="predicted"/>
<dbReference type="RefSeq" id="WP_196072259.1">
    <property type="nucleotide sequence ID" value="NZ_JADPCT010000080.1"/>
</dbReference>
<dbReference type="AlphaFoldDB" id="A0AAW6GX82"/>
<dbReference type="EMBL" id="JAQNSG010000024">
    <property type="protein sequence ID" value="MDC1882076.1"/>
    <property type="molecule type" value="Genomic_DNA"/>
</dbReference>
<reference evidence="1" key="1">
    <citation type="submission" date="2022-10" db="EMBL/GenBank/DDBJ databases">
        <title>Human gut microbiome strain richness.</title>
        <authorList>
            <person name="Chen-Liaw A."/>
        </authorList>
    </citation>
    <scope>NUCLEOTIDE SEQUENCE</scope>
    <source>
        <strain evidence="1">1001713st2_A4_1001713B170214_170313</strain>
    </source>
</reference>
<dbReference type="InterPro" id="IPR024510">
    <property type="entry name" value="DUF2589"/>
</dbReference>
<dbReference type="Pfam" id="PF11655">
    <property type="entry name" value="DUF2589"/>
    <property type="match status" value="1"/>
</dbReference>
<evidence type="ECO:0000313" key="1">
    <source>
        <dbReference type="EMBL" id="MDC1882076.1"/>
    </source>
</evidence>
<sequence length="154" mass="17373">MISFKLFVEAIHRAVNEAADSLAKRNEELLDKYFYETFPTNEPQTGKQVLNPKMINLEYPMLDSEGRVIKGEIQVPLITIVPVSATKIEKATLTAEFELSVADEEVQINFFDTTQHKSDTAYGKLEVVISPQDIPKGLELLISGYNNILKRQIS</sequence>
<dbReference type="Proteomes" id="UP001213309">
    <property type="component" value="Unassembled WGS sequence"/>
</dbReference>
<accession>A0AAW6GX82</accession>